<dbReference type="Pfam" id="PF00400">
    <property type="entry name" value="WD40"/>
    <property type="match status" value="7"/>
</dbReference>
<feature type="repeat" description="WD" evidence="3">
    <location>
        <begin position="372"/>
        <end position="396"/>
    </location>
</feature>
<evidence type="ECO:0000313" key="6">
    <source>
        <dbReference type="Proteomes" id="UP001152797"/>
    </source>
</evidence>
<dbReference type="InterPro" id="IPR020472">
    <property type="entry name" value="WD40_PAC1"/>
</dbReference>
<sequence>MASPICGGAKISFERVAEGQVALNLRVEVPAVDLKELLLTLTEVHGHEDLPKGYGDVSASPKSDRFPTFDPFEQIEDEIEFERPGTELALQEMDVPNEEETVALHDPKPCEVSAASVKVLRRHSSWVNGVAWAADQENKENEKIVTGSSNHTACIWKPSGNTQWKAIKTLRAGSTDGFRALAWSPDCSRLVAAGMDHEALVYNVSGPEHRQWEASGILRGHGDILRAVSWSPCGRKVLTGGDDKTARIWKASRMDPLCWEQVAILNGHCDSVRAVAWRPDPDKVRTQNRVVIATGLADSTIVLWQSHVAPHDRRSFEVFATLSGHSGAIRSLDWAWDGTQLASGSTDATTRIWHCDGWQEVAKLEVGTCAGVKAVAWSPDGRKLATGGADAILRVWTRGDLHQWNLAAELTGHQSAIRALCWSPDGGKVLTGSADRTARIWRVDGR</sequence>
<dbReference type="SUPFAM" id="SSF50978">
    <property type="entry name" value="WD40 repeat-like"/>
    <property type="match status" value="1"/>
</dbReference>
<dbReference type="EMBL" id="CAMXCT020005668">
    <property type="protein sequence ID" value="CAL1166335.1"/>
    <property type="molecule type" value="Genomic_DNA"/>
</dbReference>
<dbReference type="PANTHER" id="PTHR19848">
    <property type="entry name" value="WD40 REPEAT PROTEIN"/>
    <property type="match status" value="1"/>
</dbReference>
<evidence type="ECO:0000256" key="1">
    <source>
        <dbReference type="ARBA" id="ARBA00022574"/>
    </source>
</evidence>
<accession>A0A9P1DNR0</accession>
<evidence type="ECO:0000256" key="3">
    <source>
        <dbReference type="PROSITE-ProRule" id="PRU00221"/>
    </source>
</evidence>
<dbReference type="EMBL" id="CAMXCT010005668">
    <property type="protein sequence ID" value="CAI4012960.1"/>
    <property type="molecule type" value="Genomic_DNA"/>
</dbReference>
<dbReference type="Proteomes" id="UP001152797">
    <property type="component" value="Unassembled WGS sequence"/>
</dbReference>
<feature type="repeat" description="WD" evidence="3">
    <location>
        <begin position="410"/>
        <end position="446"/>
    </location>
</feature>
<proteinExistence type="predicted"/>
<dbReference type="OrthoDB" id="406225at2759"/>
<keyword evidence="1 3" id="KW-0853">WD repeat</keyword>
<dbReference type="PROSITE" id="PS50082">
    <property type="entry name" value="WD_REPEATS_2"/>
    <property type="match status" value="5"/>
</dbReference>
<dbReference type="Gene3D" id="2.130.10.10">
    <property type="entry name" value="YVTN repeat-like/Quinoprotein amine dehydrogenase"/>
    <property type="match status" value="3"/>
</dbReference>
<dbReference type="CDD" id="cd00200">
    <property type="entry name" value="WD40"/>
    <property type="match status" value="1"/>
</dbReference>
<protein>
    <submittedName>
        <fullName evidence="5">Ribosome assembly protein 4</fullName>
    </submittedName>
</protein>
<evidence type="ECO:0000313" key="5">
    <source>
        <dbReference type="EMBL" id="CAL4800272.1"/>
    </source>
</evidence>
<dbReference type="PANTHER" id="PTHR19848:SF8">
    <property type="entry name" value="F-BOX AND WD REPEAT DOMAIN CONTAINING 7"/>
    <property type="match status" value="1"/>
</dbReference>
<evidence type="ECO:0000256" key="2">
    <source>
        <dbReference type="ARBA" id="ARBA00022737"/>
    </source>
</evidence>
<reference evidence="4" key="1">
    <citation type="submission" date="2022-10" db="EMBL/GenBank/DDBJ databases">
        <authorList>
            <person name="Chen Y."/>
            <person name="Dougan E. K."/>
            <person name="Chan C."/>
            <person name="Rhodes N."/>
            <person name="Thang M."/>
        </authorList>
    </citation>
    <scope>NUCLEOTIDE SEQUENCE</scope>
</reference>
<dbReference type="PROSITE" id="PS50294">
    <property type="entry name" value="WD_REPEATS_REGION"/>
    <property type="match status" value="4"/>
</dbReference>
<dbReference type="InterPro" id="IPR015943">
    <property type="entry name" value="WD40/YVTN_repeat-like_dom_sf"/>
</dbReference>
<dbReference type="AlphaFoldDB" id="A0A9P1DNR0"/>
<feature type="repeat" description="WD" evidence="3">
    <location>
        <begin position="218"/>
        <end position="250"/>
    </location>
</feature>
<dbReference type="InterPro" id="IPR036322">
    <property type="entry name" value="WD40_repeat_dom_sf"/>
</dbReference>
<name>A0A9P1DNR0_9DINO</name>
<keyword evidence="6" id="KW-1185">Reference proteome</keyword>
<gene>
    <name evidence="4" type="ORF">C1SCF055_LOCUS37977</name>
</gene>
<dbReference type="SMART" id="SM00320">
    <property type="entry name" value="WD40"/>
    <property type="match status" value="7"/>
</dbReference>
<reference evidence="5 6" key="2">
    <citation type="submission" date="2024-05" db="EMBL/GenBank/DDBJ databases">
        <authorList>
            <person name="Chen Y."/>
            <person name="Shah S."/>
            <person name="Dougan E. K."/>
            <person name="Thang M."/>
            <person name="Chan C."/>
        </authorList>
    </citation>
    <scope>NUCLEOTIDE SEQUENCE [LARGE SCALE GENOMIC DNA]</scope>
</reference>
<dbReference type="EMBL" id="CAMXCT030005668">
    <property type="protein sequence ID" value="CAL4800272.1"/>
    <property type="molecule type" value="Genomic_DNA"/>
</dbReference>
<evidence type="ECO:0000313" key="4">
    <source>
        <dbReference type="EMBL" id="CAI4012960.1"/>
    </source>
</evidence>
<keyword evidence="2" id="KW-0677">Repeat</keyword>
<dbReference type="PRINTS" id="PR00320">
    <property type="entry name" value="GPROTEINBRPT"/>
</dbReference>
<feature type="repeat" description="WD" evidence="3">
    <location>
        <begin position="265"/>
        <end position="305"/>
    </location>
</feature>
<dbReference type="InterPro" id="IPR001680">
    <property type="entry name" value="WD40_rpt"/>
</dbReference>
<organism evidence="4">
    <name type="scientific">Cladocopium goreaui</name>
    <dbReference type="NCBI Taxonomy" id="2562237"/>
    <lineage>
        <taxon>Eukaryota</taxon>
        <taxon>Sar</taxon>
        <taxon>Alveolata</taxon>
        <taxon>Dinophyceae</taxon>
        <taxon>Suessiales</taxon>
        <taxon>Symbiodiniaceae</taxon>
        <taxon>Cladocopium</taxon>
    </lineage>
</organism>
<feature type="repeat" description="WD" evidence="3">
    <location>
        <begin position="322"/>
        <end position="353"/>
    </location>
</feature>
<comment type="caution">
    <text evidence="4">The sequence shown here is derived from an EMBL/GenBank/DDBJ whole genome shotgun (WGS) entry which is preliminary data.</text>
</comment>